<dbReference type="Proteomes" id="UP000314294">
    <property type="component" value="Unassembled WGS sequence"/>
</dbReference>
<dbReference type="AlphaFoldDB" id="A0A4Z2ITT7"/>
<keyword evidence="2" id="KW-1185">Reference proteome</keyword>
<evidence type="ECO:0000313" key="1">
    <source>
        <dbReference type="EMBL" id="TNN81305.1"/>
    </source>
</evidence>
<organism evidence="1 2">
    <name type="scientific">Liparis tanakae</name>
    <name type="common">Tanaka's snailfish</name>
    <dbReference type="NCBI Taxonomy" id="230148"/>
    <lineage>
        <taxon>Eukaryota</taxon>
        <taxon>Metazoa</taxon>
        <taxon>Chordata</taxon>
        <taxon>Craniata</taxon>
        <taxon>Vertebrata</taxon>
        <taxon>Euteleostomi</taxon>
        <taxon>Actinopterygii</taxon>
        <taxon>Neopterygii</taxon>
        <taxon>Teleostei</taxon>
        <taxon>Neoteleostei</taxon>
        <taxon>Acanthomorphata</taxon>
        <taxon>Eupercaria</taxon>
        <taxon>Perciformes</taxon>
        <taxon>Cottioidei</taxon>
        <taxon>Cottales</taxon>
        <taxon>Liparidae</taxon>
        <taxon>Liparis</taxon>
    </lineage>
</organism>
<proteinExistence type="predicted"/>
<dbReference type="EMBL" id="SRLO01000047">
    <property type="protein sequence ID" value="TNN81305.1"/>
    <property type="molecule type" value="Genomic_DNA"/>
</dbReference>
<reference evidence="1 2" key="1">
    <citation type="submission" date="2019-03" db="EMBL/GenBank/DDBJ databases">
        <title>First draft genome of Liparis tanakae, snailfish: a comprehensive survey of snailfish specific genes.</title>
        <authorList>
            <person name="Kim W."/>
            <person name="Song I."/>
            <person name="Jeong J.-H."/>
            <person name="Kim D."/>
            <person name="Kim S."/>
            <person name="Ryu S."/>
            <person name="Song J.Y."/>
            <person name="Lee S.K."/>
        </authorList>
    </citation>
    <scope>NUCLEOTIDE SEQUENCE [LARGE SCALE GENOMIC DNA]</scope>
    <source>
        <tissue evidence="1">Muscle</tissue>
    </source>
</reference>
<sequence>MKRDSSDASLTSAVSFLRQPMDISTWPPRHTHISTPDSSLSVRCLLRVELIVSAARGKMLLKERLLAATNPMKKFELTCLK</sequence>
<evidence type="ECO:0000313" key="2">
    <source>
        <dbReference type="Proteomes" id="UP000314294"/>
    </source>
</evidence>
<accession>A0A4Z2ITT7</accession>
<name>A0A4Z2ITT7_9TELE</name>
<comment type="caution">
    <text evidence="1">The sequence shown here is derived from an EMBL/GenBank/DDBJ whole genome shotgun (WGS) entry which is preliminary data.</text>
</comment>
<protein>
    <submittedName>
        <fullName evidence="1">Uncharacterized protein</fullName>
    </submittedName>
</protein>
<gene>
    <name evidence="1" type="ORF">EYF80_008365</name>
</gene>